<comment type="caution">
    <text evidence="2">The sequence shown here is derived from an EMBL/GenBank/DDBJ whole genome shotgun (WGS) entry which is preliminary data.</text>
</comment>
<dbReference type="OMA" id="PKRKADH"/>
<dbReference type="GO" id="GO:0051213">
    <property type="term" value="F:dioxygenase activity"/>
    <property type="evidence" value="ECO:0007669"/>
    <property type="project" value="UniProtKB-KW"/>
</dbReference>
<evidence type="ECO:0000259" key="1">
    <source>
        <dbReference type="PROSITE" id="PS51819"/>
    </source>
</evidence>
<evidence type="ECO:0000313" key="2">
    <source>
        <dbReference type="EMBL" id="KMZ66828.1"/>
    </source>
</evidence>
<dbReference type="InterPro" id="IPR054575">
    <property type="entry name" value="At5g48480-like_C"/>
</dbReference>
<reference evidence="3" key="1">
    <citation type="journal article" date="2016" name="Nature">
        <title>The genome of the seagrass Zostera marina reveals angiosperm adaptation to the sea.</title>
        <authorList>
            <person name="Olsen J.L."/>
            <person name="Rouze P."/>
            <person name="Verhelst B."/>
            <person name="Lin Y.-C."/>
            <person name="Bayer T."/>
            <person name="Collen J."/>
            <person name="Dattolo E."/>
            <person name="De Paoli E."/>
            <person name="Dittami S."/>
            <person name="Maumus F."/>
            <person name="Michel G."/>
            <person name="Kersting A."/>
            <person name="Lauritano C."/>
            <person name="Lohaus R."/>
            <person name="Toepel M."/>
            <person name="Tonon T."/>
            <person name="Vanneste K."/>
            <person name="Amirebrahimi M."/>
            <person name="Brakel J."/>
            <person name="Bostroem C."/>
            <person name="Chovatia M."/>
            <person name="Grimwood J."/>
            <person name="Jenkins J.W."/>
            <person name="Jueterbock A."/>
            <person name="Mraz A."/>
            <person name="Stam W.T."/>
            <person name="Tice H."/>
            <person name="Bornberg-Bauer E."/>
            <person name="Green P.J."/>
            <person name="Pearson G.A."/>
            <person name="Procaccini G."/>
            <person name="Duarte C.M."/>
            <person name="Schmutz J."/>
            <person name="Reusch T.B.H."/>
            <person name="Van de Peer Y."/>
        </authorList>
    </citation>
    <scope>NUCLEOTIDE SEQUENCE [LARGE SCALE GENOMIC DNA]</scope>
    <source>
        <strain evidence="3">cv. Finnish</strain>
    </source>
</reference>
<dbReference type="Proteomes" id="UP000036987">
    <property type="component" value="Unassembled WGS sequence"/>
</dbReference>
<dbReference type="Pfam" id="PF22650">
    <property type="entry name" value="At5g48480-like_C"/>
    <property type="match status" value="1"/>
</dbReference>
<gene>
    <name evidence="2" type="ORF">ZOSMA_288G00280</name>
</gene>
<dbReference type="OrthoDB" id="2013034at2759"/>
<dbReference type="PANTHER" id="PTHR34109:SF1">
    <property type="entry name" value="VOC DOMAIN-CONTAINING PROTEIN"/>
    <property type="match status" value="1"/>
</dbReference>
<feature type="domain" description="VOC" evidence="1">
    <location>
        <begin position="22"/>
        <end position="159"/>
    </location>
</feature>
<dbReference type="AlphaFoldDB" id="A0A0K9PCP0"/>
<dbReference type="PANTHER" id="PTHR34109">
    <property type="entry name" value="BNAUNNG04460D PROTEIN-RELATED"/>
    <property type="match status" value="1"/>
</dbReference>
<dbReference type="InterPro" id="IPR054576">
    <property type="entry name" value="At5g48480-like_N"/>
</dbReference>
<keyword evidence="3" id="KW-1185">Reference proteome</keyword>
<sequence>MSAEGAVEETVNGASAIVIASFMPQIMVPANKTEEAVTFYKTAFGAEEVKRVNHPKRKAEQDAPLLLCAELKIGGSSFLICDLTDEFTTAEPKIESKPASGVLFRLEADDVAVAVASAVSAGGVADGEVTEEEGPCGGPGSLVGKVKDPFGHLWAISLSGKCCPLPTTSPAT</sequence>
<proteinExistence type="predicted"/>
<name>A0A0K9PCP0_ZOSMR</name>
<keyword evidence="2" id="KW-0223">Dioxygenase</keyword>
<accession>A0A0K9PCP0</accession>
<evidence type="ECO:0000313" key="3">
    <source>
        <dbReference type="Proteomes" id="UP000036987"/>
    </source>
</evidence>
<dbReference type="Gene3D" id="3.10.180.10">
    <property type="entry name" value="2,3-Dihydroxybiphenyl 1,2-Dioxygenase, domain 1"/>
    <property type="match status" value="1"/>
</dbReference>
<dbReference type="InterPro" id="IPR029068">
    <property type="entry name" value="Glyas_Bleomycin-R_OHBP_Dase"/>
</dbReference>
<dbReference type="EMBL" id="LFYR01000956">
    <property type="protein sequence ID" value="KMZ66828.1"/>
    <property type="molecule type" value="Genomic_DNA"/>
</dbReference>
<keyword evidence="2" id="KW-0560">Oxidoreductase</keyword>
<protein>
    <submittedName>
        <fullName evidence="2">Glyoxalase/bleomycin resistance protein/dioxygenase</fullName>
    </submittedName>
</protein>
<dbReference type="SUPFAM" id="SSF54593">
    <property type="entry name" value="Glyoxalase/Bleomycin resistance protein/Dihydroxybiphenyl dioxygenase"/>
    <property type="match status" value="1"/>
</dbReference>
<dbReference type="InterPro" id="IPR037523">
    <property type="entry name" value="VOC_core"/>
</dbReference>
<dbReference type="Pfam" id="PF22656">
    <property type="entry name" value="At5g48480-like_N"/>
    <property type="match status" value="1"/>
</dbReference>
<organism evidence="2 3">
    <name type="scientific">Zostera marina</name>
    <name type="common">Eelgrass</name>
    <dbReference type="NCBI Taxonomy" id="29655"/>
    <lineage>
        <taxon>Eukaryota</taxon>
        <taxon>Viridiplantae</taxon>
        <taxon>Streptophyta</taxon>
        <taxon>Embryophyta</taxon>
        <taxon>Tracheophyta</taxon>
        <taxon>Spermatophyta</taxon>
        <taxon>Magnoliopsida</taxon>
        <taxon>Liliopsida</taxon>
        <taxon>Zosteraceae</taxon>
        <taxon>Zostera</taxon>
    </lineage>
</organism>
<dbReference type="PROSITE" id="PS51819">
    <property type="entry name" value="VOC"/>
    <property type="match status" value="1"/>
</dbReference>